<feature type="compositionally biased region" description="Basic and acidic residues" evidence="8">
    <location>
        <begin position="485"/>
        <end position="500"/>
    </location>
</feature>
<comment type="caution">
    <text evidence="10">The sequence shown here is derived from an EMBL/GenBank/DDBJ whole genome shotgun (WGS) entry which is preliminary data.</text>
</comment>
<evidence type="ECO:0000256" key="1">
    <source>
        <dbReference type="ARBA" id="ARBA00012513"/>
    </source>
</evidence>
<feature type="compositionally biased region" description="Basic and acidic residues" evidence="8">
    <location>
        <begin position="509"/>
        <end position="519"/>
    </location>
</feature>
<evidence type="ECO:0000313" key="10">
    <source>
        <dbReference type="EMBL" id="GAA3371599.1"/>
    </source>
</evidence>
<dbReference type="PANTHER" id="PTHR43289:SF6">
    <property type="entry name" value="SERINE_THREONINE-PROTEIN KINASE NEKL-3"/>
    <property type="match status" value="1"/>
</dbReference>
<dbReference type="PANTHER" id="PTHR43289">
    <property type="entry name" value="MITOGEN-ACTIVATED PROTEIN KINASE KINASE KINASE 20-RELATED"/>
    <property type="match status" value="1"/>
</dbReference>
<organism evidence="10 11">
    <name type="scientific">Streptomyces sannanensis</name>
    <dbReference type="NCBI Taxonomy" id="285536"/>
    <lineage>
        <taxon>Bacteria</taxon>
        <taxon>Bacillati</taxon>
        <taxon>Actinomycetota</taxon>
        <taxon>Actinomycetes</taxon>
        <taxon>Kitasatosporales</taxon>
        <taxon>Streptomycetaceae</taxon>
        <taxon>Streptomyces</taxon>
    </lineage>
</organism>
<evidence type="ECO:0000259" key="9">
    <source>
        <dbReference type="PROSITE" id="PS50011"/>
    </source>
</evidence>
<feature type="binding site" evidence="7">
    <location>
        <position position="47"/>
    </location>
    <ligand>
        <name>ATP</name>
        <dbReference type="ChEBI" id="CHEBI:30616"/>
    </ligand>
</feature>
<evidence type="ECO:0000256" key="8">
    <source>
        <dbReference type="SAM" id="MobiDB-lite"/>
    </source>
</evidence>
<keyword evidence="3" id="KW-0808">Transferase</keyword>
<dbReference type="Gene3D" id="3.40.1000.10">
    <property type="entry name" value="Mog1/PsbP, alpha/beta/alpha sandwich"/>
    <property type="match status" value="1"/>
</dbReference>
<feature type="compositionally biased region" description="Pro residues" evidence="8">
    <location>
        <begin position="353"/>
        <end position="364"/>
    </location>
</feature>
<accession>A0ABP6S9L3</accession>
<evidence type="ECO:0000256" key="6">
    <source>
        <dbReference type="ARBA" id="ARBA00022840"/>
    </source>
</evidence>
<name>A0ABP6S9L3_9ACTN</name>
<keyword evidence="11" id="KW-1185">Reference proteome</keyword>
<sequence>MPGNASGGVRGLLIAGRYRLESTIGQGGMGRVWRASDEMLDRPVAIKEMRIDDLDAEDSRIRRERTLREARATARIDHPHVVRVYDVAEESDRLWIVMELVEARSLEQLLIQDGPVSPREAARIGLGLVAALREVHAVGVLHRDIKPGNVLIGSGGRVVLTDFGIAAIQDATQLTIAGMLVGSPDYMAPERVGGRPQGPPSDLWSLGATLCAAVGGQSPFSRPTTLATLHAVLYEEPVLPSQAGPLSPVLAALLVKDPAGRPSLDDLQVELTRLAAPPPAVPVRGIPSVPPPGPPGAGEPALPGPSSTPEVQQLQGAPAPTAPQPAAPAVAPPGPPPSGSGASEPARPAPESAVPPPGPAPGPPSSGRRVGPAPSPTPAASQPPDGPAPSSRRAPKDPRRPSAPAGDAGARTERVNGPAAARSEPPDRGPAEPGHDPTLAIRRVPEAQKPTVGIGPGRSRECDGEEEARRVPEAQKPTVGIGPGRSRECDGEEEARRVPEAQKPTVDVVPERGAERGRAPEPGAGPEAGRAPGPGPRPGRRRALLLGVAAAVAATAVTAVLIVSTARDPGGGGGRAGGATTPAPTVAGTSRPPSTGPDTPTPPALPPGALSETGFAWVPPKGWTRSAKSPSNVHYHSPDGQQEIAASYALAHGGDLLAQWQRAEGDMNDVPGYRKIRLDRTTFRGRPAVIWEYAFTEKGEPWLARQLGFTAGGKSYQVNIWYAEPTARDALSAYDRVISSFAPL</sequence>
<feature type="compositionally biased region" description="Low complexity" evidence="8">
    <location>
        <begin position="520"/>
        <end position="531"/>
    </location>
</feature>
<dbReference type="PROSITE" id="PS50011">
    <property type="entry name" value="PROTEIN_KINASE_DOM"/>
    <property type="match status" value="1"/>
</dbReference>
<evidence type="ECO:0000256" key="3">
    <source>
        <dbReference type="ARBA" id="ARBA00022679"/>
    </source>
</evidence>
<keyword evidence="4 7" id="KW-0547">Nucleotide-binding</keyword>
<reference evidence="11" key="1">
    <citation type="journal article" date="2019" name="Int. J. Syst. Evol. Microbiol.">
        <title>The Global Catalogue of Microorganisms (GCM) 10K type strain sequencing project: providing services to taxonomists for standard genome sequencing and annotation.</title>
        <authorList>
            <consortium name="The Broad Institute Genomics Platform"/>
            <consortium name="The Broad Institute Genome Sequencing Center for Infectious Disease"/>
            <person name="Wu L."/>
            <person name="Ma J."/>
        </authorList>
    </citation>
    <scope>NUCLEOTIDE SEQUENCE [LARGE SCALE GENOMIC DNA]</scope>
    <source>
        <strain evidence="11">JCM 9651</strain>
    </source>
</reference>
<evidence type="ECO:0000256" key="7">
    <source>
        <dbReference type="PROSITE-ProRule" id="PRU10141"/>
    </source>
</evidence>
<feature type="compositionally biased region" description="Pro residues" evidence="8">
    <location>
        <begin position="288"/>
        <end position="297"/>
    </location>
</feature>
<dbReference type="PROSITE" id="PS00108">
    <property type="entry name" value="PROTEIN_KINASE_ST"/>
    <property type="match status" value="1"/>
</dbReference>
<feature type="compositionally biased region" description="Low complexity" evidence="8">
    <location>
        <begin position="578"/>
        <end position="598"/>
    </location>
</feature>
<feature type="compositionally biased region" description="Basic and acidic residues" evidence="8">
    <location>
        <begin position="424"/>
        <end position="435"/>
    </location>
</feature>
<evidence type="ECO:0000313" key="11">
    <source>
        <dbReference type="Proteomes" id="UP001499990"/>
    </source>
</evidence>
<dbReference type="Gene3D" id="3.30.200.20">
    <property type="entry name" value="Phosphorylase Kinase, domain 1"/>
    <property type="match status" value="1"/>
</dbReference>
<dbReference type="Proteomes" id="UP001499990">
    <property type="component" value="Unassembled WGS sequence"/>
</dbReference>
<protein>
    <recommendedName>
        <fullName evidence="1">non-specific serine/threonine protein kinase</fullName>
        <ecNumber evidence="1">2.7.11.1</ecNumber>
    </recommendedName>
</protein>
<dbReference type="CDD" id="cd14014">
    <property type="entry name" value="STKc_PknB_like"/>
    <property type="match status" value="1"/>
</dbReference>
<dbReference type="InterPro" id="IPR011009">
    <property type="entry name" value="Kinase-like_dom_sf"/>
</dbReference>
<feature type="compositionally biased region" description="Pro residues" evidence="8">
    <location>
        <begin position="320"/>
        <end position="338"/>
    </location>
</feature>
<dbReference type="SMART" id="SM00220">
    <property type="entry name" value="S_TKc"/>
    <property type="match status" value="1"/>
</dbReference>
<dbReference type="InterPro" id="IPR008271">
    <property type="entry name" value="Ser/Thr_kinase_AS"/>
</dbReference>
<dbReference type="PROSITE" id="PS00107">
    <property type="entry name" value="PROTEIN_KINASE_ATP"/>
    <property type="match status" value="1"/>
</dbReference>
<keyword evidence="5" id="KW-0418">Kinase</keyword>
<gene>
    <name evidence="10" type="ORF">GCM10020367_22920</name>
</gene>
<dbReference type="SUPFAM" id="SSF56112">
    <property type="entry name" value="Protein kinase-like (PK-like)"/>
    <property type="match status" value="1"/>
</dbReference>
<dbReference type="InterPro" id="IPR000719">
    <property type="entry name" value="Prot_kinase_dom"/>
</dbReference>
<feature type="region of interest" description="Disordered" evidence="8">
    <location>
        <begin position="278"/>
        <end position="540"/>
    </location>
</feature>
<evidence type="ECO:0000256" key="4">
    <source>
        <dbReference type="ARBA" id="ARBA00022741"/>
    </source>
</evidence>
<dbReference type="InterPro" id="IPR017441">
    <property type="entry name" value="Protein_kinase_ATP_BS"/>
</dbReference>
<evidence type="ECO:0000256" key="5">
    <source>
        <dbReference type="ARBA" id="ARBA00022777"/>
    </source>
</evidence>
<evidence type="ECO:0000256" key="2">
    <source>
        <dbReference type="ARBA" id="ARBA00022527"/>
    </source>
</evidence>
<feature type="region of interest" description="Disordered" evidence="8">
    <location>
        <begin position="567"/>
        <end position="638"/>
    </location>
</feature>
<feature type="compositionally biased region" description="Low complexity" evidence="8">
    <location>
        <begin position="365"/>
        <end position="383"/>
    </location>
</feature>
<feature type="domain" description="Protein kinase" evidence="9">
    <location>
        <begin position="18"/>
        <end position="274"/>
    </location>
</feature>
<proteinExistence type="predicted"/>
<dbReference type="Gene3D" id="1.10.510.10">
    <property type="entry name" value="Transferase(Phosphotransferase) domain 1"/>
    <property type="match status" value="1"/>
</dbReference>
<dbReference type="EC" id="2.7.11.1" evidence="1"/>
<keyword evidence="2" id="KW-0723">Serine/threonine-protein kinase</keyword>
<feature type="compositionally biased region" description="Basic and acidic residues" evidence="8">
    <location>
        <begin position="458"/>
        <end position="473"/>
    </location>
</feature>
<dbReference type="EMBL" id="BAAAYL010000001">
    <property type="protein sequence ID" value="GAA3371599.1"/>
    <property type="molecule type" value="Genomic_DNA"/>
</dbReference>
<feature type="compositionally biased region" description="Low complexity" evidence="8">
    <location>
        <begin position="339"/>
        <end position="352"/>
    </location>
</feature>
<keyword evidence="6 7" id="KW-0067">ATP-binding</keyword>
<feature type="compositionally biased region" description="Low complexity" evidence="8">
    <location>
        <begin position="298"/>
        <end position="307"/>
    </location>
</feature>
<dbReference type="Pfam" id="PF00069">
    <property type="entry name" value="Pkinase"/>
    <property type="match status" value="1"/>
</dbReference>